<reference evidence="11" key="1">
    <citation type="submission" date="2019-09" db="EMBL/GenBank/DDBJ databases">
        <title>Antimicrobial potential of Antarctic Bacteria.</title>
        <authorList>
            <person name="Benaud N."/>
            <person name="Edwards R.J."/>
            <person name="Ferrari B.C."/>
        </authorList>
    </citation>
    <scope>NUCLEOTIDE SEQUENCE [LARGE SCALE GENOMIC DNA]</scope>
    <source>
        <strain evidence="11">INR9</strain>
    </source>
</reference>
<dbReference type="GO" id="GO:0005524">
    <property type="term" value="F:ATP binding"/>
    <property type="evidence" value="ECO:0007669"/>
    <property type="project" value="UniProtKB-KW"/>
</dbReference>
<dbReference type="PANTHER" id="PTHR43394:SF1">
    <property type="entry name" value="ATP-BINDING CASSETTE SUB-FAMILY B MEMBER 10, MITOCHONDRIAL"/>
    <property type="match status" value="1"/>
</dbReference>
<dbReference type="Pfam" id="PF00664">
    <property type="entry name" value="ABC_membrane"/>
    <property type="match status" value="1"/>
</dbReference>
<dbReference type="SMART" id="SM00382">
    <property type="entry name" value="AAA"/>
    <property type="match status" value="1"/>
</dbReference>
<dbReference type="Gene3D" id="3.40.50.300">
    <property type="entry name" value="P-loop containing nucleotide triphosphate hydrolases"/>
    <property type="match status" value="1"/>
</dbReference>
<proteinExistence type="predicted"/>
<dbReference type="EMBL" id="CP043641">
    <property type="protein sequence ID" value="QNE34225.1"/>
    <property type="molecule type" value="Genomic_DNA"/>
</dbReference>
<dbReference type="InterPro" id="IPR017871">
    <property type="entry name" value="ABC_transporter-like_CS"/>
</dbReference>
<feature type="transmembrane region" description="Helical" evidence="7">
    <location>
        <begin position="259"/>
        <end position="285"/>
    </location>
</feature>
<evidence type="ECO:0000256" key="1">
    <source>
        <dbReference type="ARBA" id="ARBA00004651"/>
    </source>
</evidence>
<dbReference type="InterPro" id="IPR027417">
    <property type="entry name" value="P-loop_NTPase"/>
</dbReference>
<dbReference type="CDD" id="cd03228">
    <property type="entry name" value="ABCC_MRP_Like"/>
    <property type="match status" value="1"/>
</dbReference>
<sequence length="577" mass="60300">MSISDVARTGPGPSEREQTRRILRLALPPARRLWSAIALGALSGASAVALLGVSAWLITRASEQPSLIYISMAVVGVRAFALGRAFFRYLERLAGHDAAFRRLGDIRADLFARLVPLGPDGVGAGDRRDGRAGGGELLSRLADDVDELPDFALRVVQPLVSGGVVVLASVVATFLFLPAAGVVLLLTLVAAFAVGTLVNRWAAGSAERRIAPLRAALASALHELVTGLDLLIAFDALPQARERVRAASARLTAAVRTRAAGLGLTAGAVSLLAGVATVLALATGIPALAAGRLDAPTLAVVALLPLAVFEVFGTLPLAFGAWRRVRASAERIADTVPATVPDGVPVDVPAALPLTVPSAPDIALHLRSAHWPGSDAPVLHAVDLSLRAGERVVLTGPTGAGKTALAHVLTRFLDLDGTYAIDGVDVSGVRQDDVRRVVGLVEQQPYLFDSDLRQNLLFARETATDDELLAVLDRVGLGEWTRERGGLTSPVGELGALVSGGQAQRIALARALLADFPVLVVDEPTANVDTAVADRIVRDILTTAADDGRTVLLISHTPVPDELVTRRLHLEAGTLIP</sequence>
<dbReference type="InterPro" id="IPR039421">
    <property type="entry name" value="Type_1_exporter"/>
</dbReference>
<protein>
    <submittedName>
        <fullName evidence="10">Thiol reductant ABC exporter subunit CydC</fullName>
    </submittedName>
</protein>
<dbReference type="KEGG" id="lse:F1C12_03130"/>
<dbReference type="GO" id="GO:0016887">
    <property type="term" value="F:ATP hydrolysis activity"/>
    <property type="evidence" value="ECO:0007669"/>
    <property type="project" value="InterPro"/>
</dbReference>
<dbReference type="PROSITE" id="PS00211">
    <property type="entry name" value="ABC_TRANSPORTER_1"/>
    <property type="match status" value="1"/>
</dbReference>
<dbReference type="Pfam" id="PF00005">
    <property type="entry name" value="ABC_tran"/>
    <property type="match status" value="1"/>
</dbReference>
<evidence type="ECO:0000256" key="5">
    <source>
        <dbReference type="ARBA" id="ARBA00022989"/>
    </source>
</evidence>
<feature type="transmembrane region" description="Helical" evidence="7">
    <location>
        <begin position="67"/>
        <end position="87"/>
    </location>
</feature>
<feature type="domain" description="ABC transporter" evidence="8">
    <location>
        <begin position="364"/>
        <end position="576"/>
    </location>
</feature>
<feature type="domain" description="ABC transmembrane type-1" evidence="9">
    <location>
        <begin position="36"/>
        <end position="324"/>
    </location>
</feature>
<dbReference type="GO" id="GO:0015421">
    <property type="term" value="F:ABC-type oligopeptide transporter activity"/>
    <property type="evidence" value="ECO:0007669"/>
    <property type="project" value="TreeGrafter"/>
</dbReference>
<dbReference type="PROSITE" id="PS50893">
    <property type="entry name" value="ABC_TRANSPORTER_2"/>
    <property type="match status" value="1"/>
</dbReference>
<gene>
    <name evidence="10" type="primary">cydC</name>
    <name evidence="10" type="ORF">F1C12_03130</name>
</gene>
<dbReference type="AlphaFoldDB" id="A0A7G6Y6W0"/>
<dbReference type="InterPro" id="IPR014223">
    <property type="entry name" value="ABC_CydC/D"/>
</dbReference>
<dbReference type="GO" id="GO:0045454">
    <property type="term" value="P:cell redox homeostasis"/>
    <property type="evidence" value="ECO:0007669"/>
    <property type="project" value="InterPro"/>
</dbReference>
<dbReference type="SUPFAM" id="SSF90123">
    <property type="entry name" value="ABC transporter transmembrane region"/>
    <property type="match status" value="1"/>
</dbReference>
<dbReference type="Gene3D" id="1.20.1560.10">
    <property type="entry name" value="ABC transporter type 1, transmembrane domain"/>
    <property type="match status" value="1"/>
</dbReference>
<dbReference type="Proteomes" id="UP000515511">
    <property type="component" value="Chromosome"/>
</dbReference>
<dbReference type="InterPro" id="IPR003439">
    <property type="entry name" value="ABC_transporter-like_ATP-bd"/>
</dbReference>
<dbReference type="InterPro" id="IPR011527">
    <property type="entry name" value="ABC1_TM_dom"/>
</dbReference>
<dbReference type="InterPro" id="IPR036640">
    <property type="entry name" value="ABC1_TM_sf"/>
</dbReference>
<keyword evidence="4" id="KW-0067">ATP-binding</keyword>
<evidence type="ECO:0000256" key="4">
    <source>
        <dbReference type="ARBA" id="ARBA00022840"/>
    </source>
</evidence>
<dbReference type="SUPFAM" id="SSF52540">
    <property type="entry name" value="P-loop containing nucleoside triphosphate hydrolases"/>
    <property type="match status" value="1"/>
</dbReference>
<dbReference type="GO" id="GO:0005886">
    <property type="term" value="C:plasma membrane"/>
    <property type="evidence" value="ECO:0007669"/>
    <property type="project" value="UniProtKB-SubCell"/>
</dbReference>
<feature type="transmembrane region" description="Helical" evidence="7">
    <location>
        <begin position="297"/>
        <end position="322"/>
    </location>
</feature>
<dbReference type="PANTHER" id="PTHR43394">
    <property type="entry name" value="ATP-DEPENDENT PERMEASE MDL1, MITOCHONDRIAL"/>
    <property type="match status" value="1"/>
</dbReference>
<dbReference type="RefSeq" id="WP_185277393.1">
    <property type="nucleotide sequence ID" value="NZ_CP043641.1"/>
</dbReference>
<keyword evidence="5 7" id="KW-1133">Transmembrane helix</keyword>
<evidence type="ECO:0000259" key="8">
    <source>
        <dbReference type="PROSITE" id="PS50893"/>
    </source>
</evidence>
<comment type="subcellular location">
    <subcellularLocation>
        <location evidence="1">Cell membrane</location>
        <topology evidence="1">Multi-pass membrane protein</topology>
    </subcellularLocation>
</comment>
<dbReference type="InterPro" id="IPR003593">
    <property type="entry name" value="AAA+_ATPase"/>
</dbReference>
<evidence type="ECO:0000256" key="7">
    <source>
        <dbReference type="SAM" id="Phobius"/>
    </source>
</evidence>
<evidence type="ECO:0000313" key="10">
    <source>
        <dbReference type="EMBL" id="QNE34225.1"/>
    </source>
</evidence>
<evidence type="ECO:0000256" key="2">
    <source>
        <dbReference type="ARBA" id="ARBA00022692"/>
    </source>
</evidence>
<evidence type="ECO:0000256" key="3">
    <source>
        <dbReference type="ARBA" id="ARBA00022741"/>
    </source>
</evidence>
<feature type="transmembrane region" description="Helical" evidence="7">
    <location>
        <begin position="33"/>
        <end position="58"/>
    </location>
</feature>
<name>A0A7G6Y6W0_9MICO</name>
<accession>A0A7G6Y6W0</accession>
<evidence type="ECO:0000313" key="11">
    <source>
        <dbReference type="Proteomes" id="UP000515511"/>
    </source>
</evidence>
<dbReference type="NCBIfam" id="TIGR02868">
    <property type="entry name" value="CydC"/>
    <property type="match status" value="1"/>
</dbReference>
<keyword evidence="6 7" id="KW-0472">Membrane</keyword>
<keyword evidence="2 7" id="KW-0812">Transmembrane</keyword>
<evidence type="ECO:0000256" key="6">
    <source>
        <dbReference type="ARBA" id="ARBA00023136"/>
    </source>
</evidence>
<keyword evidence="3" id="KW-0547">Nucleotide-binding</keyword>
<dbReference type="PROSITE" id="PS50929">
    <property type="entry name" value="ABC_TM1F"/>
    <property type="match status" value="1"/>
</dbReference>
<evidence type="ECO:0000259" key="9">
    <source>
        <dbReference type="PROSITE" id="PS50929"/>
    </source>
</evidence>
<organism evidence="10 11">
    <name type="scientific">Leifsonia shinshuensis</name>
    <dbReference type="NCBI Taxonomy" id="150026"/>
    <lineage>
        <taxon>Bacteria</taxon>
        <taxon>Bacillati</taxon>
        <taxon>Actinomycetota</taxon>
        <taxon>Actinomycetes</taxon>
        <taxon>Micrococcales</taxon>
        <taxon>Microbacteriaceae</taxon>
        <taxon>Leifsonia</taxon>
    </lineage>
</organism>
<dbReference type="GO" id="GO:0034775">
    <property type="term" value="P:glutathione transmembrane transport"/>
    <property type="evidence" value="ECO:0007669"/>
    <property type="project" value="InterPro"/>
</dbReference>